<proteinExistence type="predicted"/>
<dbReference type="InterPro" id="IPR001138">
    <property type="entry name" value="Zn2Cys6_DnaBD"/>
</dbReference>
<dbReference type="SMART" id="SM00906">
    <property type="entry name" value="Fungal_trans"/>
    <property type="match status" value="1"/>
</dbReference>
<dbReference type="Pfam" id="PF00172">
    <property type="entry name" value="Zn_clus"/>
    <property type="match status" value="1"/>
</dbReference>
<feature type="region of interest" description="Disordered" evidence="8">
    <location>
        <begin position="658"/>
        <end position="691"/>
    </location>
</feature>
<gene>
    <name evidence="10" type="ORF">T440DRAFT_409426</name>
</gene>
<dbReference type="CDD" id="cd12148">
    <property type="entry name" value="fungal_TF_MHR"/>
    <property type="match status" value="1"/>
</dbReference>
<dbReference type="GO" id="GO:0006351">
    <property type="term" value="P:DNA-templated transcription"/>
    <property type="evidence" value="ECO:0007669"/>
    <property type="project" value="InterPro"/>
</dbReference>
<dbReference type="OrthoDB" id="5416384at2759"/>
<keyword evidence="3" id="KW-0862">Zinc</keyword>
<feature type="region of interest" description="Disordered" evidence="8">
    <location>
        <begin position="616"/>
        <end position="641"/>
    </location>
</feature>
<evidence type="ECO:0000256" key="7">
    <source>
        <dbReference type="ARBA" id="ARBA00023242"/>
    </source>
</evidence>
<feature type="domain" description="Zn(2)-C6 fungal-type" evidence="9">
    <location>
        <begin position="36"/>
        <end position="66"/>
    </location>
</feature>
<protein>
    <recommendedName>
        <fullName evidence="9">Zn(2)-C6 fungal-type domain-containing protein</fullName>
    </recommendedName>
</protein>
<evidence type="ECO:0000259" key="9">
    <source>
        <dbReference type="PROSITE" id="PS50048"/>
    </source>
</evidence>
<keyword evidence="7" id="KW-0539">Nucleus</keyword>
<evidence type="ECO:0000256" key="1">
    <source>
        <dbReference type="ARBA" id="ARBA00004123"/>
    </source>
</evidence>
<dbReference type="AlphaFoldDB" id="A0A6A7APX8"/>
<evidence type="ECO:0000313" key="10">
    <source>
        <dbReference type="EMBL" id="KAF2844794.1"/>
    </source>
</evidence>
<evidence type="ECO:0000256" key="4">
    <source>
        <dbReference type="ARBA" id="ARBA00023015"/>
    </source>
</evidence>
<dbReference type="SUPFAM" id="SSF57701">
    <property type="entry name" value="Zn2/Cys6 DNA-binding domain"/>
    <property type="match status" value="1"/>
</dbReference>
<dbReference type="PANTHER" id="PTHR47782:SF8">
    <property type="entry name" value="ZN(II)2CYS6 TRANSCRIPTION FACTOR (EUROFUNG)"/>
    <property type="match status" value="1"/>
</dbReference>
<dbReference type="Proteomes" id="UP000799423">
    <property type="component" value="Unassembled WGS sequence"/>
</dbReference>
<feature type="compositionally biased region" description="Polar residues" evidence="8">
    <location>
        <begin position="670"/>
        <end position="691"/>
    </location>
</feature>
<dbReference type="PROSITE" id="PS50048">
    <property type="entry name" value="ZN2_CY6_FUNGAL_2"/>
    <property type="match status" value="1"/>
</dbReference>
<sequence>MDAATATATPPEGAPQPSDQGGAHAAQSRIAHTLTACCRCRTRKTRCDPGLPRCGPCERTNSHCEYYDPTKGRKIPRNYVVHLQHKVRDLEQQLADLERDDVEPDPEDVVRGASAVRVQDSDESKFLGPSSGITITRLVMQLAKQFTESKSISEIVPHARQKSIKAQFALEDERPTSKVYPLVSHVAATELPNRDLTNLLVELFYCKAQVHPMYPIFHEPTFTNLVEHVFNGSTDPYQNYCLRMVIAISLQKMDPQYAGLADSYYLAALTYFEASIKPMNLKTLQCFALVAAYSLLTSTRTAVYYIMGLGVRLCQALGLHEEKTITLGSGGRPADPLEIDMRRRIFWSILTMDYGLSHSLGRPAHFATRREHIDVNFGELVDDVYITREGIKPAPQASLKKWIGIHFYKMRLLQLEIRKMLYQRKKAQPRDDQHPWFAEMLAKMEAWRDTSPEMDGGSGLNKVWFVGRYNTMVVFLYRPSPQVPRPSVQAAIRCYDACQYNIYMSMKQIETRSVDMTWIFVQSIFMCINTMLWTLSYSEVRRCHSREEVEGHLNVAMDSIRLASERWPGVASAMELYYNLTGACMKIFDKDGDVPITAGSPSDTASVISGSIVDGINRSRTTSPATASTASISTPSEPAHVPFAYLPDQNQSQNQQLFNFNGNQTNGTSSISGSPNTQTSSLHATSQPPPQISYTDMSPKASMDGGIPMYGYTPTTQMSSLPTTFAELPQWNPTFSMPPQEQYGMPSMPIASPFYNEAYAANQGYEVADYLNPGWSQDVRGNGLNQEQQMQLMHDFEMNEMKNIEEMIQQSHQLFRPPQLQTY</sequence>
<reference evidence="10" key="1">
    <citation type="submission" date="2020-01" db="EMBL/GenBank/DDBJ databases">
        <authorList>
            <consortium name="DOE Joint Genome Institute"/>
            <person name="Haridas S."/>
            <person name="Albert R."/>
            <person name="Binder M."/>
            <person name="Bloem J."/>
            <person name="Labutti K."/>
            <person name="Salamov A."/>
            <person name="Andreopoulos B."/>
            <person name="Baker S.E."/>
            <person name="Barry K."/>
            <person name="Bills G."/>
            <person name="Bluhm B.H."/>
            <person name="Cannon C."/>
            <person name="Castanera R."/>
            <person name="Culley D.E."/>
            <person name="Daum C."/>
            <person name="Ezra D."/>
            <person name="Gonzalez J.B."/>
            <person name="Henrissat B."/>
            <person name="Kuo A."/>
            <person name="Liang C."/>
            <person name="Lipzen A."/>
            <person name="Lutzoni F."/>
            <person name="Magnuson J."/>
            <person name="Mondo S."/>
            <person name="Nolan M."/>
            <person name="Ohm R."/>
            <person name="Pangilinan J."/>
            <person name="Park H.-J."/>
            <person name="Ramirez L."/>
            <person name="Alfaro M."/>
            <person name="Sun H."/>
            <person name="Tritt A."/>
            <person name="Yoshinaga Y."/>
            <person name="Zwiers L.-H."/>
            <person name="Turgeon B.G."/>
            <person name="Goodwin S.B."/>
            <person name="Spatafora J.W."/>
            <person name="Crous P.W."/>
            <person name="Grigoriev I.V."/>
        </authorList>
    </citation>
    <scope>NUCLEOTIDE SEQUENCE</scope>
    <source>
        <strain evidence="10">IPT5</strain>
    </source>
</reference>
<dbReference type="GO" id="GO:0005634">
    <property type="term" value="C:nucleus"/>
    <property type="evidence" value="ECO:0007669"/>
    <property type="project" value="UniProtKB-SubCell"/>
</dbReference>
<feature type="compositionally biased region" description="Low complexity" evidence="8">
    <location>
        <begin position="658"/>
        <end position="669"/>
    </location>
</feature>
<evidence type="ECO:0000256" key="2">
    <source>
        <dbReference type="ARBA" id="ARBA00022723"/>
    </source>
</evidence>
<accession>A0A6A7APX8</accession>
<dbReference type="CDD" id="cd00067">
    <property type="entry name" value="GAL4"/>
    <property type="match status" value="1"/>
</dbReference>
<dbReference type="PROSITE" id="PS00463">
    <property type="entry name" value="ZN2_CY6_FUNGAL_1"/>
    <property type="match status" value="1"/>
</dbReference>
<keyword evidence="11" id="KW-1185">Reference proteome</keyword>
<dbReference type="InterPro" id="IPR007219">
    <property type="entry name" value="XnlR_reg_dom"/>
</dbReference>
<dbReference type="GO" id="GO:0043565">
    <property type="term" value="F:sequence-specific DNA binding"/>
    <property type="evidence" value="ECO:0007669"/>
    <property type="project" value="TreeGrafter"/>
</dbReference>
<dbReference type="EMBL" id="MU006363">
    <property type="protein sequence ID" value="KAF2844794.1"/>
    <property type="molecule type" value="Genomic_DNA"/>
</dbReference>
<dbReference type="SMART" id="SM00066">
    <property type="entry name" value="GAL4"/>
    <property type="match status" value="1"/>
</dbReference>
<evidence type="ECO:0000313" key="11">
    <source>
        <dbReference type="Proteomes" id="UP000799423"/>
    </source>
</evidence>
<organism evidence="10 11">
    <name type="scientific">Plenodomus tracheiphilus IPT5</name>
    <dbReference type="NCBI Taxonomy" id="1408161"/>
    <lineage>
        <taxon>Eukaryota</taxon>
        <taxon>Fungi</taxon>
        <taxon>Dikarya</taxon>
        <taxon>Ascomycota</taxon>
        <taxon>Pezizomycotina</taxon>
        <taxon>Dothideomycetes</taxon>
        <taxon>Pleosporomycetidae</taxon>
        <taxon>Pleosporales</taxon>
        <taxon>Pleosporineae</taxon>
        <taxon>Leptosphaeriaceae</taxon>
        <taxon>Plenodomus</taxon>
    </lineage>
</organism>
<keyword evidence="2" id="KW-0479">Metal-binding</keyword>
<dbReference type="CDD" id="cd14723">
    <property type="entry name" value="ZIP_Ppr1"/>
    <property type="match status" value="1"/>
</dbReference>
<dbReference type="GO" id="GO:0045944">
    <property type="term" value="P:positive regulation of transcription by RNA polymerase II"/>
    <property type="evidence" value="ECO:0007669"/>
    <property type="project" value="TreeGrafter"/>
</dbReference>
<dbReference type="Pfam" id="PF04082">
    <property type="entry name" value="Fungal_trans"/>
    <property type="match status" value="1"/>
</dbReference>
<keyword evidence="6" id="KW-0804">Transcription</keyword>
<evidence type="ECO:0000256" key="3">
    <source>
        <dbReference type="ARBA" id="ARBA00022833"/>
    </source>
</evidence>
<evidence type="ECO:0000256" key="8">
    <source>
        <dbReference type="SAM" id="MobiDB-lite"/>
    </source>
</evidence>
<dbReference type="InterPro" id="IPR036864">
    <property type="entry name" value="Zn2-C6_fun-type_DNA-bd_sf"/>
</dbReference>
<dbReference type="PANTHER" id="PTHR47782">
    <property type="entry name" value="ZN(II)2CYS6 TRANSCRIPTION FACTOR (EUROFUNG)-RELATED"/>
    <property type="match status" value="1"/>
</dbReference>
<dbReference type="Gene3D" id="4.10.240.10">
    <property type="entry name" value="Zn(2)-C6 fungal-type DNA-binding domain"/>
    <property type="match status" value="1"/>
</dbReference>
<feature type="compositionally biased region" description="Low complexity" evidence="8">
    <location>
        <begin position="621"/>
        <end position="639"/>
    </location>
</feature>
<keyword evidence="4" id="KW-0805">Transcription regulation</keyword>
<dbReference type="InterPro" id="IPR052202">
    <property type="entry name" value="Yeast_MetPath_Reg"/>
</dbReference>
<evidence type="ECO:0000256" key="5">
    <source>
        <dbReference type="ARBA" id="ARBA00023125"/>
    </source>
</evidence>
<comment type="subcellular location">
    <subcellularLocation>
        <location evidence="1">Nucleus</location>
    </subcellularLocation>
</comment>
<feature type="compositionally biased region" description="Low complexity" evidence="8">
    <location>
        <begin position="1"/>
        <end position="11"/>
    </location>
</feature>
<evidence type="ECO:0000256" key="6">
    <source>
        <dbReference type="ARBA" id="ARBA00023163"/>
    </source>
</evidence>
<name>A0A6A7APX8_9PLEO</name>
<feature type="region of interest" description="Disordered" evidence="8">
    <location>
        <begin position="1"/>
        <end position="26"/>
    </location>
</feature>
<keyword evidence="5" id="KW-0238">DNA-binding</keyword>
<dbReference type="GO" id="GO:0008270">
    <property type="term" value="F:zinc ion binding"/>
    <property type="evidence" value="ECO:0007669"/>
    <property type="project" value="InterPro"/>
</dbReference>
<dbReference type="GO" id="GO:0000981">
    <property type="term" value="F:DNA-binding transcription factor activity, RNA polymerase II-specific"/>
    <property type="evidence" value="ECO:0007669"/>
    <property type="project" value="InterPro"/>
</dbReference>